<accession>A0A8H7PIQ0</accession>
<dbReference type="Gene3D" id="3.40.350.10">
    <property type="entry name" value="Creatinase/prolidase N-terminal domain"/>
    <property type="match status" value="1"/>
</dbReference>
<dbReference type="GO" id="GO:0010468">
    <property type="term" value="P:regulation of gene expression"/>
    <property type="evidence" value="ECO:0007669"/>
    <property type="project" value="UniProtKB-ARBA"/>
</dbReference>
<evidence type="ECO:0000256" key="1">
    <source>
        <dbReference type="ARBA" id="ARBA00010779"/>
    </source>
</evidence>
<dbReference type="CDD" id="cd01091">
    <property type="entry name" value="CDC68-like"/>
    <property type="match status" value="1"/>
</dbReference>
<keyword evidence="3 10" id="KW-0235">DNA replication</keyword>
<evidence type="ECO:0000256" key="9">
    <source>
        <dbReference type="ARBA" id="ARBA00023242"/>
    </source>
</evidence>
<dbReference type="Gene3D" id="2.30.29.210">
    <property type="entry name" value="FACT complex subunit Spt16p/Cdc68p"/>
    <property type="match status" value="1"/>
</dbReference>
<keyword evidence="6 11" id="KW-0175">Coiled coil</keyword>
<dbReference type="GO" id="GO:0006260">
    <property type="term" value="P:DNA replication"/>
    <property type="evidence" value="ECO:0007669"/>
    <property type="project" value="UniProtKB-KW"/>
</dbReference>
<dbReference type="Pfam" id="PF08644">
    <property type="entry name" value="SPT16"/>
    <property type="match status" value="1"/>
</dbReference>
<keyword evidence="17" id="KW-1185">Reference proteome</keyword>
<dbReference type="GO" id="GO:0035101">
    <property type="term" value="C:FACT complex"/>
    <property type="evidence" value="ECO:0007669"/>
    <property type="project" value="UniProtKB-UniRule"/>
</dbReference>
<dbReference type="GO" id="GO:0034728">
    <property type="term" value="P:nucleosome organization"/>
    <property type="evidence" value="ECO:0007669"/>
    <property type="project" value="UniProtKB-ARBA"/>
</dbReference>
<keyword evidence="8 10" id="KW-0234">DNA repair</keyword>
<evidence type="ECO:0000256" key="4">
    <source>
        <dbReference type="ARBA" id="ARBA00022763"/>
    </source>
</evidence>
<organism evidence="16 17">
    <name type="scientific">Umbelopsis vinacea</name>
    <dbReference type="NCBI Taxonomy" id="44442"/>
    <lineage>
        <taxon>Eukaryota</taxon>
        <taxon>Fungi</taxon>
        <taxon>Fungi incertae sedis</taxon>
        <taxon>Mucoromycota</taxon>
        <taxon>Mucoromycotina</taxon>
        <taxon>Umbelopsidomycetes</taxon>
        <taxon>Umbelopsidales</taxon>
        <taxon>Umbelopsidaceae</taxon>
        <taxon>Umbelopsis</taxon>
    </lineage>
</organism>
<dbReference type="EMBL" id="JAEPRA010000016">
    <property type="protein sequence ID" value="KAG2174656.1"/>
    <property type="molecule type" value="Genomic_DNA"/>
</dbReference>
<keyword evidence="5 10" id="KW-0805">Transcription regulation</keyword>
<evidence type="ECO:0000313" key="17">
    <source>
        <dbReference type="Proteomes" id="UP000612746"/>
    </source>
</evidence>
<evidence type="ECO:0000256" key="5">
    <source>
        <dbReference type="ARBA" id="ARBA00023015"/>
    </source>
</evidence>
<dbReference type="OrthoDB" id="10251642at2759"/>
<dbReference type="FunFam" id="3.90.230.10:FF:000005">
    <property type="entry name" value="FACT complex subunit spt16"/>
    <property type="match status" value="1"/>
</dbReference>
<evidence type="ECO:0000256" key="12">
    <source>
        <dbReference type="SAM" id="MobiDB-lite"/>
    </source>
</evidence>
<dbReference type="Pfam" id="PF08512">
    <property type="entry name" value="Rttp106-like_middle"/>
    <property type="match status" value="1"/>
</dbReference>
<dbReference type="Pfam" id="PF24824">
    <property type="entry name" value="PH_SPT16"/>
    <property type="match status" value="1"/>
</dbReference>
<protein>
    <recommendedName>
        <fullName evidence="10">FACT complex subunit</fullName>
    </recommendedName>
</protein>
<dbReference type="InterPro" id="IPR013953">
    <property type="entry name" value="FACT_SPT16_M"/>
</dbReference>
<proteinExistence type="inferred from homology"/>
<sequence length="1026" mass="116698">MSSIHIDAKTFHRRARHFISQWKESANKELFNNVDAIAIVVGKQDEENPYQQSTALQTYFLGYEFPEAVMVLTQAKIFIVTSASKAEKLSAVKQGDKQVPVEILARVKGSDDNGAIYKTVLDAIPGSKRMGVLPKDKFEGKLVAEWKTALSKCDPKPEEVDVSAAVGSVLSVKDDEEARTIKVASKISSQVLKEFFVHQMEKCIDEEKSISHEQLSDSTDAALSDPKQFRQLKLPSDVDQSDIEWCYSPIVQSGGDYNLKSSAVSNEKKLHPGVIMCSLGARYKSYCSNVGRTYLVDPSKPQEQNYQFLLDVQQKVLDSMRDGVKFRDIYAKALAFVRNKRPELEKHFVKTLGFGIGIEFRESNYVINSKNVRELRNGMTLNLSIGFQDLENKDTKDEKAKTYALLLIDTVRVTNDGAVAMTDAPKGVNDVFFFFDEEGDGDKAVKSEEKTRSSKSEKKKAQSAILNSKFRSEEHDEESREQKRKTHQKELAAQKLAEGLKRFAENAENNVGEQKAVFRRFESYKSDAKLPKEVKNLQIVVDARANTVILPMYGMAVPFHISTVKNVSKSDEGDYVMLRLNFITPGQAGAKKDDQPFDDPNANFVRALTYRSADTVRMTEIFKNITDLKKEAAKKEAERKEMEDIVEQDKLIEIKGRRPYRLGDVFARPQMDGKRLPGELEIHHNGLRYHSTIRSDNRIDILFSNVKHLFFQPCDNELIVLLHVHLKNPVMIGKKKIKDIQFYREASDVQFDETGNRRRRKIYGDEDELESEQEERRRRAALNQEFKAFSEKIADASDGRFEIDIPFRELGFQGVPFRSNVLLQPTTECLVHLTEPPFLVITLSEIEIAHLERVQFGLKNFDLVFVFKDFSRAPVHINTIPTSQLDNVKEWLDSVEVAYKEGPVNLNWGMIMKTVNEDPVEFFKNGGWNFLGQDSDAEDSEDQSDSASEFELDDSEEAEESSDPESDFASDASEDSASDDEVDDSGEDWDELEEKARKGESDERKVVNHKRSRDSDDDGYSKKKRR</sequence>
<dbReference type="InterPro" id="IPR056595">
    <property type="entry name" value="Fact-SPT16_PH"/>
</dbReference>
<evidence type="ECO:0000256" key="6">
    <source>
        <dbReference type="ARBA" id="ARBA00023054"/>
    </source>
</evidence>
<dbReference type="InterPro" id="IPR040258">
    <property type="entry name" value="Spt16"/>
</dbReference>
<dbReference type="InterPro" id="IPR000994">
    <property type="entry name" value="Pept_M24"/>
</dbReference>
<evidence type="ECO:0000313" key="16">
    <source>
        <dbReference type="EMBL" id="KAG2174656.1"/>
    </source>
</evidence>
<dbReference type="InterPro" id="IPR029149">
    <property type="entry name" value="Creatin/AminoP/Spt16_N"/>
</dbReference>
<dbReference type="InterPro" id="IPR033825">
    <property type="entry name" value="Spt16_M24"/>
</dbReference>
<evidence type="ECO:0000259" key="15">
    <source>
        <dbReference type="SMART" id="SM01287"/>
    </source>
</evidence>
<gene>
    <name evidence="16" type="ORF">INT44_006920</name>
</gene>
<evidence type="ECO:0000256" key="8">
    <source>
        <dbReference type="ARBA" id="ARBA00023204"/>
    </source>
</evidence>
<feature type="coiled-coil region" evidence="11">
    <location>
        <begin position="618"/>
        <end position="648"/>
    </location>
</feature>
<evidence type="ECO:0000259" key="14">
    <source>
        <dbReference type="SMART" id="SM01286"/>
    </source>
</evidence>
<feature type="region of interest" description="Disordered" evidence="12">
    <location>
        <begin position="933"/>
        <end position="1026"/>
    </location>
</feature>
<dbReference type="AlphaFoldDB" id="A0A8H7PIQ0"/>
<comment type="similarity">
    <text evidence="1 10">Belongs to the peptidase M24 family. SPT16 subfamily.</text>
</comment>
<dbReference type="Gene3D" id="2.30.29.30">
    <property type="entry name" value="Pleckstrin-homology domain (PH domain)/Phosphotyrosine-binding domain (PTB)"/>
    <property type="match status" value="1"/>
</dbReference>
<dbReference type="PANTHER" id="PTHR13980:SF15">
    <property type="entry name" value="FACT COMPLEX SUBUNIT SPT16"/>
    <property type="match status" value="1"/>
</dbReference>
<evidence type="ECO:0000256" key="11">
    <source>
        <dbReference type="SAM" id="Coils"/>
    </source>
</evidence>
<dbReference type="Proteomes" id="UP000612746">
    <property type="component" value="Unassembled WGS sequence"/>
</dbReference>
<dbReference type="FunFam" id="2.30.29.30:FF:000017">
    <property type="entry name" value="FACT complex subunit SPT16"/>
    <property type="match status" value="1"/>
</dbReference>
<comment type="function">
    <text evidence="10">Component of the FACT complex, a general chromatin factor that acts to reorganize nucleosomes. The FACT complex is involved in multiple processes that require DNA as a template such as mRNA elongation, DNA replication and DNA repair. During transcription elongation the FACT complex acts as a histone chaperone that both destabilizes and restores nucleosomal structure. It facilitates the passage of RNA polymerase II and transcription by promoting the dissociation of one histone H2A-H2B dimer from the nucleosome, then subsequently promotes the reestablishment of the nucleosome following the passage of RNA polymerase II.</text>
</comment>
<dbReference type="GO" id="GO:0006281">
    <property type="term" value="P:DNA repair"/>
    <property type="evidence" value="ECO:0007669"/>
    <property type="project" value="UniProtKB-UniRule"/>
</dbReference>
<dbReference type="Gene3D" id="2.30.29.150">
    <property type="match status" value="1"/>
</dbReference>
<feature type="domain" description="Histone chaperone RTT106/FACT complex subunit SPT16-like middle" evidence="15">
    <location>
        <begin position="812"/>
        <end position="902"/>
    </location>
</feature>
<feature type="domain" description="FACT complex subunit SPT16 middle" evidence="14">
    <location>
        <begin position="539"/>
        <end position="689"/>
    </location>
</feature>
<comment type="caution">
    <text evidence="16">The sequence shown here is derived from an EMBL/GenBank/DDBJ whole genome shotgun (WGS) entry which is preliminary data.</text>
</comment>
<dbReference type="FunFam" id="3.40.350.10:FF:000006">
    <property type="entry name" value="FACT complex subunit SPT16"/>
    <property type="match status" value="1"/>
</dbReference>
<keyword evidence="7 10" id="KW-0804">Transcription</keyword>
<dbReference type="InterPro" id="IPR036005">
    <property type="entry name" value="Creatinase/aminopeptidase-like"/>
</dbReference>
<dbReference type="SMART" id="SM01287">
    <property type="entry name" value="Rtt106"/>
    <property type="match status" value="1"/>
</dbReference>
<dbReference type="InterPro" id="IPR013719">
    <property type="entry name" value="RTT106/SPT16-like_middle_dom"/>
</dbReference>
<feature type="compositionally biased region" description="Basic and acidic residues" evidence="12">
    <location>
        <begin position="994"/>
        <end position="1006"/>
    </location>
</feature>
<dbReference type="FunFam" id="2.30.29.150:FF:000002">
    <property type="entry name" value="FACT complex subunit SPT16"/>
    <property type="match status" value="1"/>
</dbReference>
<feature type="domain" description="FACT complex subunit SPT16 N-terminal lobe" evidence="13">
    <location>
        <begin position="6"/>
        <end position="166"/>
    </location>
</feature>
<feature type="compositionally biased region" description="Basic and acidic residues" evidence="12">
    <location>
        <begin position="470"/>
        <end position="481"/>
    </location>
</feature>
<dbReference type="GO" id="GO:0031491">
    <property type="term" value="F:nucleosome binding"/>
    <property type="evidence" value="ECO:0007669"/>
    <property type="project" value="TreeGrafter"/>
</dbReference>
<comment type="subunit">
    <text evidence="10">Component of the FACT complex.</text>
</comment>
<evidence type="ECO:0000256" key="2">
    <source>
        <dbReference type="ARBA" id="ARBA00022454"/>
    </source>
</evidence>
<dbReference type="PANTHER" id="PTHR13980">
    <property type="entry name" value="CDC68 RELATED"/>
    <property type="match status" value="1"/>
</dbReference>
<dbReference type="InterPro" id="IPR011993">
    <property type="entry name" value="PH-like_dom_sf"/>
</dbReference>
<dbReference type="InterPro" id="IPR029148">
    <property type="entry name" value="FACT-SPT16_Nlobe"/>
</dbReference>
<keyword evidence="9 10" id="KW-0539">Nucleus</keyword>
<reference evidence="16" key="1">
    <citation type="submission" date="2020-12" db="EMBL/GenBank/DDBJ databases">
        <title>Metabolic potential, ecology and presence of endohyphal bacteria is reflected in genomic diversity of Mucoromycotina.</title>
        <authorList>
            <person name="Muszewska A."/>
            <person name="Okrasinska A."/>
            <person name="Steczkiewicz K."/>
            <person name="Drgas O."/>
            <person name="Orlowska M."/>
            <person name="Perlinska-Lenart U."/>
            <person name="Aleksandrzak-Piekarczyk T."/>
            <person name="Szatraj K."/>
            <person name="Zielenkiewicz U."/>
            <person name="Pilsyk S."/>
            <person name="Malc E."/>
            <person name="Mieczkowski P."/>
            <person name="Kruszewska J.S."/>
            <person name="Biernat P."/>
            <person name="Pawlowska J."/>
        </authorList>
    </citation>
    <scope>NUCLEOTIDE SEQUENCE</scope>
    <source>
        <strain evidence="16">WA0000051536</strain>
    </source>
</reference>
<evidence type="ECO:0000256" key="10">
    <source>
        <dbReference type="RuleBase" id="RU367052"/>
    </source>
</evidence>
<dbReference type="GO" id="GO:0006368">
    <property type="term" value="P:transcription elongation by RNA polymerase II"/>
    <property type="evidence" value="ECO:0007669"/>
    <property type="project" value="TreeGrafter"/>
</dbReference>
<evidence type="ECO:0000256" key="3">
    <source>
        <dbReference type="ARBA" id="ARBA00022705"/>
    </source>
</evidence>
<dbReference type="Gene3D" id="3.90.230.10">
    <property type="entry name" value="Creatinase/methionine aminopeptidase superfamily"/>
    <property type="match status" value="1"/>
</dbReference>
<feature type="region of interest" description="Disordered" evidence="12">
    <location>
        <begin position="444"/>
        <end position="490"/>
    </location>
</feature>
<evidence type="ECO:0000256" key="7">
    <source>
        <dbReference type="ARBA" id="ARBA00023163"/>
    </source>
</evidence>
<dbReference type="SMART" id="SM01286">
    <property type="entry name" value="SPT16"/>
    <property type="match status" value="1"/>
</dbReference>
<keyword evidence="2 10" id="KW-0158">Chromosome</keyword>
<dbReference type="SUPFAM" id="SSF55920">
    <property type="entry name" value="Creatinase/aminopeptidase"/>
    <property type="match status" value="1"/>
</dbReference>
<evidence type="ECO:0000259" key="13">
    <source>
        <dbReference type="SMART" id="SM01285"/>
    </source>
</evidence>
<dbReference type="FunFam" id="2.30.29.210:FF:000001">
    <property type="entry name" value="FACT complex subunit spt16"/>
    <property type="match status" value="1"/>
</dbReference>
<name>A0A8H7PIQ0_9FUNG</name>
<dbReference type="SMART" id="SM01285">
    <property type="entry name" value="FACT-Spt16_Nlob"/>
    <property type="match status" value="1"/>
</dbReference>
<comment type="subcellular location">
    <subcellularLocation>
        <location evidence="10">Nucleus</location>
    </subcellularLocation>
    <subcellularLocation>
        <location evidence="10">Chromosome</location>
    </subcellularLocation>
</comment>
<feature type="compositionally biased region" description="Basic and acidic residues" evidence="12">
    <location>
        <begin position="444"/>
        <end position="460"/>
    </location>
</feature>
<keyword evidence="4 10" id="KW-0227">DNA damage</keyword>
<dbReference type="Pfam" id="PF14826">
    <property type="entry name" value="FACT-Spt16_Nlob"/>
    <property type="match status" value="1"/>
</dbReference>
<dbReference type="Pfam" id="PF00557">
    <property type="entry name" value="Peptidase_M24"/>
    <property type="match status" value="1"/>
</dbReference>
<feature type="compositionally biased region" description="Acidic residues" evidence="12">
    <location>
        <begin position="935"/>
        <end position="993"/>
    </location>
</feature>